<dbReference type="CDD" id="cd02024">
    <property type="entry name" value="NRK1"/>
    <property type="match status" value="1"/>
</dbReference>
<gene>
    <name evidence="1" type="ORF">DEBURN_LOCUS3656</name>
</gene>
<name>A0A9N8W8S0_9GLOM</name>
<accession>A0A9N8W8S0</accession>
<dbReference type="Proteomes" id="UP000789706">
    <property type="component" value="Unassembled WGS sequence"/>
</dbReference>
<evidence type="ECO:0000313" key="2">
    <source>
        <dbReference type="Proteomes" id="UP000789706"/>
    </source>
</evidence>
<dbReference type="PROSITE" id="PS51257">
    <property type="entry name" value="PROKAR_LIPOPROTEIN"/>
    <property type="match status" value="1"/>
</dbReference>
<dbReference type="Gene3D" id="3.40.50.300">
    <property type="entry name" value="P-loop containing nucleotide triphosphate hydrolases"/>
    <property type="match status" value="2"/>
</dbReference>
<keyword evidence="2" id="KW-1185">Reference proteome</keyword>
<evidence type="ECO:0000313" key="1">
    <source>
        <dbReference type="EMBL" id="CAG8480897.1"/>
    </source>
</evidence>
<protein>
    <submittedName>
        <fullName evidence="1">7679_t:CDS:1</fullName>
    </submittedName>
</protein>
<sequence>MSSNKNVVTIGIGGASCSGKSVTRLLQKILPNCTILYQDDFFKPEEQIPINSITNLANWDSPEAIDFDAFKDFIHQLHRTGQFLESFESKEENVYNKRENDENDKNELGLSVKDADRDVLKKRREERKGYVTREGYWIDPPNYFDDVVWPEYVKYNNNHLLKEINELT</sequence>
<dbReference type="InterPro" id="IPR027417">
    <property type="entry name" value="P-loop_NTPase"/>
</dbReference>
<organism evidence="1 2">
    <name type="scientific">Diversispora eburnea</name>
    <dbReference type="NCBI Taxonomy" id="1213867"/>
    <lineage>
        <taxon>Eukaryota</taxon>
        <taxon>Fungi</taxon>
        <taxon>Fungi incertae sedis</taxon>
        <taxon>Mucoromycota</taxon>
        <taxon>Glomeromycotina</taxon>
        <taxon>Glomeromycetes</taxon>
        <taxon>Diversisporales</taxon>
        <taxon>Diversisporaceae</taxon>
        <taxon>Diversispora</taxon>
    </lineage>
</organism>
<reference evidence="1" key="1">
    <citation type="submission" date="2021-06" db="EMBL/GenBank/DDBJ databases">
        <authorList>
            <person name="Kallberg Y."/>
            <person name="Tangrot J."/>
            <person name="Rosling A."/>
        </authorList>
    </citation>
    <scope>NUCLEOTIDE SEQUENCE</scope>
    <source>
        <strain evidence="1">AZ414A</strain>
    </source>
</reference>
<dbReference type="AlphaFoldDB" id="A0A9N8W8S0"/>
<proteinExistence type="predicted"/>
<comment type="caution">
    <text evidence="1">The sequence shown here is derived from an EMBL/GenBank/DDBJ whole genome shotgun (WGS) entry which is preliminary data.</text>
</comment>
<dbReference type="EMBL" id="CAJVPK010000239">
    <property type="protein sequence ID" value="CAG8480897.1"/>
    <property type="molecule type" value="Genomic_DNA"/>
</dbReference>
<dbReference type="OrthoDB" id="10041966at2759"/>
<dbReference type="SUPFAM" id="SSF52540">
    <property type="entry name" value="P-loop containing nucleoside triphosphate hydrolases"/>
    <property type="match status" value="1"/>
</dbReference>